<keyword evidence="8" id="KW-1185">Reference proteome</keyword>
<dbReference type="Pfam" id="PF00069">
    <property type="entry name" value="Pkinase"/>
    <property type="match status" value="1"/>
</dbReference>
<sequence>MDGLERGDPRRLGPFRILARLAVGGTATVYLGRSRGGRAVAVKVLHREHARRPAARARFRDEVLIATAAGGPHAPSVLDADAAAAIPWMALEFLPSATLRDAVEHTGPLPDACLRHIAAGTAEALGALHRAGIAHLDVTPANILLTSAGPRLIDFGIAARGRSSTADGTPGFMAPEQVAADAGPESDVFSLGATLAFATEPDGELRALIDECRDPDPTARPTAAELTRRIAALTSAASQPGDTELPTGVREVIAGRQLAAADAPVPPWTPTRRQLLLGVGVVVPSATGALVAALAQDTGRGPSPGASRGATPSAAPPLSPSMSPSPATPPSELRFVVTGDGPLTDLTYWVNGRHTTLPEVARTWKKTVVLPAGTDSVDYRLRFTVHRGAVEMRVYVNDVEIQEGKDPSVVPQELTTYPFESGLAGSADTTNPVPAPHFTPPAIHVPPIPSFSPPAIPTFPAPHFTLPSFPAR</sequence>
<evidence type="ECO:0000256" key="5">
    <source>
        <dbReference type="SAM" id="MobiDB-lite"/>
    </source>
</evidence>
<dbReference type="InterPro" id="IPR011009">
    <property type="entry name" value="Kinase-like_dom_sf"/>
</dbReference>
<evidence type="ECO:0000313" key="8">
    <source>
        <dbReference type="Proteomes" id="UP000466345"/>
    </source>
</evidence>
<evidence type="ECO:0000256" key="2">
    <source>
        <dbReference type="ARBA" id="ARBA00022741"/>
    </source>
</evidence>
<dbReference type="SUPFAM" id="SSF56112">
    <property type="entry name" value="Protein kinase-like (PK-like)"/>
    <property type="match status" value="1"/>
</dbReference>
<dbReference type="Proteomes" id="UP000466345">
    <property type="component" value="Unassembled WGS sequence"/>
</dbReference>
<proteinExistence type="predicted"/>
<dbReference type="InterPro" id="IPR000719">
    <property type="entry name" value="Prot_kinase_dom"/>
</dbReference>
<evidence type="ECO:0000256" key="4">
    <source>
        <dbReference type="ARBA" id="ARBA00022840"/>
    </source>
</evidence>
<keyword evidence="4" id="KW-0067">ATP-binding</keyword>
<evidence type="ECO:0000259" key="6">
    <source>
        <dbReference type="PROSITE" id="PS50011"/>
    </source>
</evidence>
<evidence type="ECO:0000256" key="3">
    <source>
        <dbReference type="ARBA" id="ARBA00022777"/>
    </source>
</evidence>
<dbReference type="Gene3D" id="3.30.200.20">
    <property type="entry name" value="Phosphorylase Kinase, domain 1"/>
    <property type="match status" value="1"/>
</dbReference>
<organism evidence="7 8">
    <name type="scientific">Streptomyces smaragdinus</name>
    <dbReference type="NCBI Taxonomy" id="2585196"/>
    <lineage>
        <taxon>Bacteria</taxon>
        <taxon>Bacillati</taxon>
        <taxon>Actinomycetota</taxon>
        <taxon>Actinomycetes</taxon>
        <taxon>Kitasatosporales</taxon>
        <taxon>Streptomycetaceae</taxon>
        <taxon>Streptomyces</taxon>
    </lineage>
</organism>
<evidence type="ECO:0000256" key="1">
    <source>
        <dbReference type="ARBA" id="ARBA00022679"/>
    </source>
</evidence>
<dbReference type="PANTHER" id="PTHR43289:SF34">
    <property type="entry name" value="SERINE_THREONINE-PROTEIN KINASE YBDM-RELATED"/>
    <property type="match status" value="1"/>
</dbReference>
<dbReference type="RefSeq" id="WP_153452074.1">
    <property type="nucleotide sequence ID" value="NZ_WEGJ01000007.1"/>
</dbReference>
<comment type="caution">
    <text evidence="7">The sequence shown here is derived from an EMBL/GenBank/DDBJ whole genome shotgun (WGS) entry which is preliminary data.</text>
</comment>
<evidence type="ECO:0000313" key="7">
    <source>
        <dbReference type="EMBL" id="MQY12464.1"/>
    </source>
</evidence>
<feature type="domain" description="Protein kinase" evidence="6">
    <location>
        <begin position="15"/>
        <end position="233"/>
    </location>
</feature>
<dbReference type="OrthoDB" id="4061614at2"/>
<dbReference type="CDD" id="cd14014">
    <property type="entry name" value="STKc_PknB_like"/>
    <property type="match status" value="1"/>
</dbReference>
<protein>
    <recommendedName>
        <fullName evidence="6">Protein kinase domain-containing protein</fullName>
    </recommendedName>
</protein>
<feature type="region of interest" description="Disordered" evidence="5">
    <location>
        <begin position="296"/>
        <end position="331"/>
    </location>
</feature>
<dbReference type="PANTHER" id="PTHR43289">
    <property type="entry name" value="MITOGEN-ACTIVATED PROTEIN KINASE KINASE KINASE 20-RELATED"/>
    <property type="match status" value="1"/>
</dbReference>
<dbReference type="GO" id="GO:0004674">
    <property type="term" value="F:protein serine/threonine kinase activity"/>
    <property type="evidence" value="ECO:0007669"/>
    <property type="project" value="TreeGrafter"/>
</dbReference>
<keyword evidence="2" id="KW-0547">Nucleotide-binding</keyword>
<dbReference type="PROSITE" id="PS50011">
    <property type="entry name" value="PROTEIN_KINASE_DOM"/>
    <property type="match status" value="1"/>
</dbReference>
<gene>
    <name evidence="7" type="ORF">SRB5_25980</name>
</gene>
<dbReference type="AlphaFoldDB" id="A0A7K0CIB1"/>
<dbReference type="EMBL" id="WEGJ01000007">
    <property type="protein sequence ID" value="MQY12464.1"/>
    <property type="molecule type" value="Genomic_DNA"/>
</dbReference>
<keyword evidence="3" id="KW-0418">Kinase</keyword>
<dbReference type="GO" id="GO:0005524">
    <property type="term" value="F:ATP binding"/>
    <property type="evidence" value="ECO:0007669"/>
    <property type="project" value="UniProtKB-KW"/>
</dbReference>
<name>A0A7K0CIB1_9ACTN</name>
<reference evidence="7 8" key="1">
    <citation type="submission" date="2019-10" db="EMBL/GenBank/DDBJ databases">
        <title>Streptomyces smaragdinus sp. nov. and Streptomyces fabii sp. nov., isolated from the gut of fungus growing-termite Macrotermes natalensis.</title>
        <authorList>
            <person name="Schwitalla J."/>
            <person name="Benndorf R."/>
            <person name="Martin K."/>
            <person name="De Beer W."/>
            <person name="Kaster A.-K."/>
            <person name="Vollmers J."/>
            <person name="Poulsen M."/>
            <person name="Beemelmanns C."/>
        </authorList>
    </citation>
    <scope>NUCLEOTIDE SEQUENCE [LARGE SCALE GENOMIC DNA]</scope>
    <source>
        <strain evidence="7 8">RB5</strain>
    </source>
</reference>
<dbReference type="Gene3D" id="1.10.510.10">
    <property type="entry name" value="Transferase(Phosphotransferase) domain 1"/>
    <property type="match status" value="1"/>
</dbReference>
<keyword evidence="1" id="KW-0808">Transferase</keyword>
<accession>A0A7K0CIB1</accession>